<keyword evidence="4" id="KW-0274">FAD</keyword>
<dbReference type="PRINTS" id="PR00420">
    <property type="entry name" value="RNGMNOXGNASE"/>
</dbReference>
<evidence type="ECO:0000259" key="5">
    <source>
        <dbReference type="Pfam" id="PF01494"/>
    </source>
</evidence>
<dbReference type="Gene3D" id="3.30.70.2450">
    <property type="match status" value="1"/>
</dbReference>
<dbReference type="NCBIfam" id="NF004832">
    <property type="entry name" value="PRK06184.1"/>
    <property type="match status" value="1"/>
</dbReference>
<dbReference type="PANTHER" id="PTHR43004">
    <property type="entry name" value="TRK SYSTEM POTASSIUM UPTAKE PROTEIN"/>
    <property type="match status" value="1"/>
</dbReference>
<gene>
    <name evidence="6" type="ORF">Q8A70_10720</name>
</gene>
<dbReference type="Gene3D" id="3.40.30.120">
    <property type="match status" value="1"/>
</dbReference>
<dbReference type="EMBL" id="JAUYVI010000003">
    <property type="protein sequence ID" value="MDQ7248142.1"/>
    <property type="molecule type" value="Genomic_DNA"/>
</dbReference>
<name>A0ABU0YLP0_9PROT</name>
<evidence type="ECO:0000313" key="7">
    <source>
        <dbReference type="Proteomes" id="UP001230156"/>
    </source>
</evidence>
<evidence type="ECO:0000313" key="6">
    <source>
        <dbReference type="EMBL" id="MDQ7248142.1"/>
    </source>
</evidence>
<comment type="similarity">
    <text evidence="2">Belongs to the PheA/TfdB FAD monooxygenase family.</text>
</comment>
<accession>A0ABU0YLP0</accession>
<dbReference type="InterPro" id="IPR002938">
    <property type="entry name" value="FAD-bd"/>
</dbReference>
<feature type="domain" description="FAD-binding" evidence="5">
    <location>
        <begin position="16"/>
        <end position="354"/>
    </location>
</feature>
<dbReference type="Gene3D" id="3.50.50.60">
    <property type="entry name" value="FAD/NAD(P)-binding domain"/>
    <property type="match status" value="1"/>
</dbReference>
<dbReference type="InterPro" id="IPR036188">
    <property type="entry name" value="FAD/NAD-bd_sf"/>
</dbReference>
<dbReference type="RefSeq" id="WP_379955587.1">
    <property type="nucleotide sequence ID" value="NZ_JAUYVI010000003.1"/>
</dbReference>
<sequence length="513" mass="54806">MPDALSPDALSDAFATDVLICGAGAAGLTLAIELARRGIAFRLIDSLEAPFPGSRGKGLQPRTLEVFEDIGIFDRIFSAGGPYPLQRLYRTDGGFTDAEIVAPQDPTPAEPFPMPLMVPQFLTEALMRERLLELGHRPRFGCTLIGFAQEDRGVTARLAGRAGEETIRVRILVGADGGRSFVRKALEIGFPGKTLRVRGLVADVALTGLTRDAWHRFNDGDMDAQIMLCPLAGTGLFQIQAPIPSEGEIDLSAEGLAAMVARRTGRRDIRIQSVSWASAYTMNARLADRYRAGRVFLIGDAAHIHPPTGGQGLNTSVQDAYNLGWKLAAVLNGAPASLLDTYEEERRPIAAGVLGLSTKLLDAANQGDIRRGRDTRQLDLGYPASSLAFAPPECGSGLQAGDRAPDAQLRRSDGRTIRLFDLLRGTHWTLLGDTVARDGVPPRPGLHIRVIGPHGDSADAFGHFRAAYGTAPGDWVLVRPDGYIGAIVTAGQSPLLERYLNAVGLGAGGFAHA</sequence>
<dbReference type="PANTHER" id="PTHR43004:SF19">
    <property type="entry name" value="BINDING MONOOXYGENASE, PUTATIVE (JCVI)-RELATED"/>
    <property type="match status" value="1"/>
</dbReference>
<dbReference type="InterPro" id="IPR050641">
    <property type="entry name" value="RIFMO-like"/>
</dbReference>
<evidence type="ECO:0000256" key="1">
    <source>
        <dbReference type="ARBA" id="ARBA00001974"/>
    </source>
</evidence>
<proteinExistence type="inferred from homology"/>
<dbReference type="Pfam" id="PF21274">
    <property type="entry name" value="Rng_hyd_C"/>
    <property type="match status" value="1"/>
</dbReference>
<protein>
    <submittedName>
        <fullName evidence="6">FAD-dependent oxidoreductase</fullName>
    </submittedName>
</protein>
<dbReference type="Pfam" id="PF01494">
    <property type="entry name" value="FAD_binding_3"/>
    <property type="match status" value="1"/>
</dbReference>
<dbReference type="InterPro" id="IPR036249">
    <property type="entry name" value="Thioredoxin-like_sf"/>
</dbReference>
<organism evidence="6 7">
    <name type="scientific">Dongia sedimenti</name>
    <dbReference type="NCBI Taxonomy" id="3064282"/>
    <lineage>
        <taxon>Bacteria</taxon>
        <taxon>Pseudomonadati</taxon>
        <taxon>Pseudomonadota</taxon>
        <taxon>Alphaproteobacteria</taxon>
        <taxon>Rhodospirillales</taxon>
        <taxon>Dongiaceae</taxon>
        <taxon>Dongia</taxon>
    </lineage>
</organism>
<keyword evidence="7" id="KW-1185">Reference proteome</keyword>
<keyword evidence="3" id="KW-0285">Flavoprotein</keyword>
<evidence type="ECO:0000256" key="3">
    <source>
        <dbReference type="ARBA" id="ARBA00022630"/>
    </source>
</evidence>
<dbReference type="Proteomes" id="UP001230156">
    <property type="component" value="Unassembled WGS sequence"/>
</dbReference>
<reference evidence="7" key="1">
    <citation type="submission" date="2023-08" db="EMBL/GenBank/DDBJ databases">
        <title>Rhodospirillaceae gen. nov., a novel taxon isolated from the Yangtze River Yuezi River estuary sludge.</title>
        <authorList>
            <person name="Ruan L."/>
        </authorList>
    </citation>
    <scope>NUCLEOTIDE SEQUENCE [LARGE SCALE GENOMIC DNA]</scope>
    <source>
        <strain evidence="7">R-7</strain>
    </source>
</reference>
<evidence type="ECO:0000256" key="4">
    <source>
        <dbReference type="ARBA" id="ARBA00022827"/>
    </source>
</evidence>
<evidence type="ECO:0000256" key="2">
    <source>
        <dbReference type="ARBA" id="ARBA00007801"/>
    </source>
</evidence>
<dbReference type="SUPFAM" id="SSF51905">
    <property type="entry name" value="FAD/NAD(P)-binding domain"/>
    <property type="match status" value="1"/>
</dbReference>
<comment type="cofactor">
    <cofactor evidence="1">
        <name>FAD</name>
        <dbReference type="ChEBI" id="CHEBI:57692"/>
    </cofactor>
</comment>
<dbReference type="SUPFAM" id="SSF52833">
    <property type="entry name" value="Thioredoxin-like"/>
    <property type="match status" value="1"/>
</dbReference>
<comment type="caution">
    <text evidence="6">The sequence shown here is derived from an EMBL/GenBank/DDBJ whole genome shotgun (WGS) entry which is preliminary data.</text>
</comment>